<name>A0A2S5R9I5_9PROT</name>
<reference evidence="1 2" key="1">
    <citation type="submission" date="2017-11" db="EMBL/GenBank/DDBJ databases">
        <title>Comparative genomic analysis of Holospora spp., intranuclear symbionts of paramecia.</title>
        <authorList>
            <person name="Garushyants S.K."/>
            <person name="Beliavskaya A."/>
            <person name="Malko D.B."/>
            <person name="Logacheva M.D."/>
            <person name="Rautian M.S."/>
            <person name="Gelfand M.S."/>
        </authorList>
    </citation>
    <scope>NUCLEOTIDE SEQUENCE [LARGE SCALE GENOMIC DNA]</scope>
    <source>
        <strain evidence="2">02AZ16</strain>
    </source>
</reference>
<evidence type="ECO:0000313" key="2">
    <source>
        <dbReference type="Proteomes" id="UP000239425"/>
    </source>
</evidence>
<comment type="caution">
    <text evidence="1">The sequence shown here is derived from an EMBL/GenBank/DDBJ whole genome shotgun (WGS) entry which is preliminary data.</text>
</comment>
<protein>
    <submittedName>
        <fullName evidence="1">Uncharacterized protein</fullName>
    </submittedName>
</protein>
<dbReference type="RefSeq" id="WP_104206612.1">
    <property type="nucleotide sequence ID" value="NZ_PHHC01000079.1"/>
</dbReference>
<accession>A0A2S5R9I5</accession>
<dbReference type="Proteomes" id="UP000239425">
    <property type="component" value="Unassembled WGS sequence"/>
</dbReference>
<evidence type="ECO:0000313" key="1">
    <source>
        <dbReference type="EMBL" id="PPE03989.1"/>
    </source>
</evidence>
<proteinExistence type="predicted"/>
<gene>
    <name evidence="1" type="ORF">HCUR_00524</name>
</gene>
<sequence>MILKELTFHHMRRRLLDMNSLEIQHFFNYCNASERQRILNLPLEKWQQFCKTSISYERSIFFQLNPSEQDQVLEFFYRKITGLSYLGREAAEMKKILQPGVQKLHQFQDDECFLLLINDTQKIQDILEARSFTSFIPFT</sequence>
<organism evidence="1 2">
    <name type="scientific">Holospora curviuscula</name>
    <dbReference type="NCBI Taxonomy" id="1082868"/>
    <lineage>
        <taxon>Bacteria</taxon>
        <taxon>Pseudomonadati</taxon>
        <taxon>Pseudomonadota</taxon>
        <taxon>Alphaproteobacteria</taxon>
        <taxon>Holosporales</taxon>
        <taxon>Holosporaceae</taxon>
        <taxon>Holospora</taxon>
    </lineage>
</organism>
<dbReference type="EMBL" id="PHHC01000079">
    <property type="protein sequence ID" value="PPE03989.1"/>
    <property type="molecule type" value="Genomic_DNA"/>
</dbReference>
<dbReference type="AlphaFoldDB" id="A0A2S5R9I5"/>
<keyword evidence="2" id="KW-1185">Reference proteome</keyword>